<dbReference type="SUPFAM" id="SSF52833">
    <property type="entry name" value="Thioredoxin-like"/>
    <property type="match status" value="1"/>
</dbReference>
<dbReference type="InterPro" id="IPR036249">
    <property type="entry name" value="Thioredoxin-like_sf"/>
</dbReference>
<reference evidence="2" key="1">
    <citation type="submission" date="2016-10" db="EMBL/GenBank/DDBJ databases">
        <authorList>
            <person name="Varghese N."/>
            <person name="Submissions S."/>
        </authorList>
    </citation>
    <scope>NUCLEOTIDE SEQUENCE [LARGE SCALE GENOMIC DNA]</scope>
    <source>
        <strain evidence="2">CGMCC 4.3568</strain>
    </source>
</reference>
<dbReference type="OrthoDB" id="4721017at2"/>
<dbReference type="RefSeq" id="WP_091673364.1">
    <property type="nucleotide sequence ID" value="NZ_FOKG01000007.1"/>
</dbReference>
<sequence>MAYPQVVSREEWLTARKNLLAQEKKLTRARDKLNSDRRRLPMVKVDKKYVFDGPNGKVTLPELFEGRRQLIVYHMMLTHCPGCSLLVDNIGHLAHLHARDTTLVVVSRSPFAELDAFRSRMGWTMPFYSSQESDFNYDFHTTVDASVAPVEINYTSQEELRAAGVEYEGEVAGVSVFLRDGEDVFHTYSTYERGTDLLNGTLVYLDLTPLGRQEDWEEPAGRSNTSACGWWQLHDEYER</sequence>
<dbReference type="Pfam" id="PF05988">
    <property type="entry name" value="DUF899"/>
    <property type="match status" value="1"/>
</dbReference>
<accession>A0A1I0ZL08</accession>
<protein>
    <submittedName>
        <fullName evidence="1">Predicted dithiol-disulfide oxidoreductase, DUF899 family</fullName>
    </submittedName>
</protein>
<gene>
    <name evidence="1" type="ORF">SAMN05216266_10756</name>
</gene>
<dbReference type="InterPro" id="IPR010296">
    <property type="entry name" value="DUF899_thioredox"/>
</dbReference>
<evidence type="ECO:0000313" key="2">
    <source>
        <dbReference type="Proteomes" id="UP000243799"/>
    </source>
</evidence>
<proteinExistence type="predicted"/>
<dbReference type="AlphaFoldDB" id="A0A1I0ZL08"/>
<name>A0A1I0ZL08_9PSEU</name>
<dbReference type="Proteomes" id="UP000243799">
    <property type="component" value="Unassembled WGS sequence"/>
</dbReference>
<evidence type="ECO:0000313" key="1">
    <source>
        <dbReference type="EMBL" id="SFB25786.1"/>
    </source>
</evidence>
<keyword evidence="2" id="KW-1185">Reference proteome</keyword>
<organism evidence="1 2">
    <name type="scientific">Amycolatopsis marina</name>
    <dbReference type="NCBI Taxonomy" id="490629"/>
    <lineage>
        <taxon>Bacteria</taxon>
        <taxon>Bacillati</taxon>
        <taxon>Actinomycetota</taxon>
        <taxon>Actinomycetes</taxon>
        <taxon>Pseudonocardiales</taxon>
        <taxon>Pseudonocardiaceae</taxon>
        <taxon>Amycolatopsis</taxon>
    </lineage>
</organism>
<dbReference type="EMBL" id="FOKG01000007">
    <property type="protein sequence ID" value="SFB25786.1"/>
    <property type="molecule type" value="Genomic_DNA"/>
</dbReference>
<dbReference type="Gene3D" id="3.40.30.10">
    <property type="entry name" value="Glutaredoxin"/>
    <property type="match status" value="1"/>
</dbReference>